<name>A0A7T3F7K5_9MICC</name>
<evidence type="ECO:0000256" key="11">
    <source>
        <dbReference type="PIRSR" id="PIRSR602481-1"/>
    </source>
</evidence>
<keyword evidence="8" id="KW-0805">Transcription regulation</keyword>
<protein>
    <submittedName>
        <fullName evidence="12">Transcriptional repressor</fullName>
    </submittedName>
</protein>
<dbReference type="CDD" id="cd07153">
    <property type="entry name" value="Fur_like"/>
    <property type="match status" value="1"/>
</dbReference>
<dbReference type="KEGG" id="rkr:I6G21_01705"/>
<comment type="cofactor">
    <cofactor evidence="11">
        <name>Zn(2+)</name>
        <dbReference type="ChEBI" id="CHEBI:29105"/>
    </cofactor>
    <text evidence="11">Binds 1 zinc ion per subunit.</text>
</comment>
<evidence type="ECO:0000256" key="4">
    <source>
        <dbReference type="ARBA" id="ARBA00022491"/>
    </source>
</evidence>
<comment type="similarity">
    <text evidence="2">Belongs to the Fur family.</text>
</comment>
<dbReference type="GO" id="GO:0005737">
    <property type="term" value="C:cytoplasm"/>
    <property type="evidence" value="ECO:0007669"/>
    <property type="project" value="UniProtKB-SubCell"/>
</dbReference>
<evidence type="ECO:0000313" key="12">
    <source>
        <dbReference type="EMBL" id="QPT53952.1"/>
    </source>
</evidence>
<sequence length="165" mass="18271">MTSQTTPTHPPAHDAAALRAQWSDELRSLGRRVTRQRLAVLHTVHRHQHSTAEEIVRHVRAVLPSITVQSVYVVLADLTAVGMLRKFQPPGTPGLYETRANDNHHHSVCVDCGRVEDVDCAVGQAPCLHPSQTHGMQILSADVVFRALCPQCRAPRERAEAESRD</sequence>
<dbReference type="GO" id="GO:0003700">
    <property type="term" value="F:DNA-binding transcription factor activity"/>
    <property type="evidence" value="ECO:0007669"/>
    <property type="project" value="InterPro"/>
</dbReference>
<dbReference type="GO" id="GO:0045892">
    <property type="term" value="P:negative regulation of DNA-templated transcription"/>
    <property type="evidence" value="ECO:0007669"/>
    <property type="project" value="TreeGrafter"/>
</dbReference>
<dbReference type="AlphaFoldDB" id="A0A7T3F7K5"/>
<feature type="binding site" evidence="11">
    <location>
        <position position="112"/>
    </location>
    <ligand>
        <name>Zn(2+)</name>
        <dbReference type="ChEBI" id="CHEBI:29105"/>
    </ligand>
</feature>
<organism evidence="12 13">
    <name type="scientific">Rothia kristinae</name>
    <dbReference type="NCBI Taxonomy" id="37923"/>
    <lineage>
        <taxon>Bacteria</taxon>
        <taxon>Bacillati</taxon>
        <taxon>Actinomycetota</taxon>
        <taxon>Actinomycetes</taxon>
        <taxon>Micrococcales</taxon>
        <taxon>Micrococcaceae</taxon>
        <taxon>Rothia</taxon>
    </lineage>
</organism>
<keyword evidence="3" id="KW-0963">Cytoplasm</keyword>
<gene>
    <name evidence="12" type="ORF">I6G21_01705</name>
</gene>
<feature type="binding site" evidence="11">
    <location>
        <position position="149"/>
    </location>
    <ligand>
        <name>Zn(2+)</name>
        <dbReference type="ChEBI" id="CHEBI:29105"/>
    </ligand>
</feature>
<keyword evidence="7" id="KW-0408">Iron</keyword>
<dbReference type="GO" id="GO:0000976">
    <property type="term" value="F:transcription cis-regulatory region binding"/>
    <property type="evidence" value="ECO:0007669"/>
    <property type="project" value="TreeGrafter"/>
</dbReference>
<evidence type="ECO:0000256" key="3">
    <source>
        <dbReference type="ARBA" id="ARBA00022490"/>
    </source>
</evidence>
<reference evidence="12 13" key="1">
    <citation type="submission" date="2020-12" db="EMBL/GenBank/DDBJ databases">
        <title>FDA dAtabase for Regulatory Grade micrObial Sequences (FDA-ARGOS): Supporting development and validation of Infectious Disease Dx tests.</title>
        <authorList>
            <person name="Sproer C."/>
            <person name="Gronow S."/>
            <person name="Severitt S."/>
            <person name="Schroder I."/>
            <person name="Tallon L."/>
            <person name="Sadzewicz L."/>
            <person name="Zhao X."/>
            <person name="Boylan J."/>
            <person name="Ott S."/>
            <person name="Bowen H."/>
            <person name="Vavikolanu K."/>
            <person name="Mehta A."/>
            <person name="Aluvathingal J."/>
            <person name="Nadendla S."/>
            <person name="Lowell S."/>
            <person name="Myers T."/>
            <person name="Yan Y."/>
            <person name="Sichtig H."/>
        </authorList>
    </citation>
    <scope>NUCLEOTIDE SEQUENCE [LARGE SCALE GENOMIC DNA]</scope>
    <source>
        <strain evidence="12 13">FDAARGOS_864</strain>
    </source>
</reference>
<keyword evidence="10" id="KW-0804">Transcription</keyword>
<dbReference type="PANTHER" id="PTHR33202">
    <property type="entry name" value="ZINC UPTAKE REGULATION PROTEIN"/>
    <property type="match status" value="1"/>
</dbReference>
<dbReference type="InterPro" id="IPR002481">
    <property type="entry name" value="FUR"/>
</dbReference>
<dbReference type="Gene3D" id="1.10.10.10">
    <property type="entry name" value="Winged helix-like DNA-binding domain superfamily/Winged helix DNA-binding domain"/>
    <property type="match status" value="1"/>
</dbReference>
<accession>A0A7T3F7K5</accession>
<dbReference type="Pfam" id="PF01475">
    <property type="entry name" value="FUR"/>
    <property type="match status" value="1"/>
</dbReference>
<feature type="binding site" evidence="11">
    <location>
        <position position="152"/>
    </location>
    <ligand>
        <name>Zn(2+)</name>
        <dbReference type="ChEBI" id="CHEBI:29105"/>
    </ligand>
</feature>
<dbReference type="InterPro" id="IPR036390">
    <property type="entry name" value="WH_DNA-bd_sf"/>
</dbReference>
<dbReference type="InterPro" id="IPR036388">
    <property type="entry name" value="WH-like_DNA-bd_sf"/>
</dbReference>
<keyword evidence="4" id="KW-0678">Repressor</keyword>
<dbReference type="Proteomes" id="UP000594975">
    <property type="component" value="Chromosome"/>
</dbReference>
<evidence type="ECO:0000256" key="7">
    <source>
        <dbReference type="ARBA" id="ARBA00023004"/>
    </source>
</evidence>
<evidence type="ECO:0000256" key="8">
    <source>
        <dbReference type="ARBA" id="ARBA00023015"/>
    </source>
</evidence>
<dbReference type="PANTHER" id="PTHR33202:SF18">
    <property type="entry name" value="TRANSCRIPTIONAL REGULATOR FURA"/>
    <property type="match status" value="1"/>
</dbReference>
<dbReference type="SUPFAM" id="SSF46785">
    <property type="entry name" value="Winged helix' DNA-binding domain"/>
    <property type="match status" value="1"/>
</dbReference>
<evidence type="ECO:0000256" key="9">
    <source>
        <dbReference type="ARBA" id="ARBA00023125"/>
    </source>
</evidence>
<proteinExistence type="inferred from homology"/>
<keyword evidence="6 11" id="KW-0862">Zinc</keyword>
<evidence type="ECO:0000256" key="6">
    <source>
        <dbReference type="ARBA" id="ARBA00022833"/>
    </source>
</evidence>
<evidence type="ECO:0000313" key="13">
    <source>
        <dbReference type="Proteomes" id="UP000594975"/>
    </source>
</evidence>
<dbReference type="RefSeq" id="WP_129357754.1">
    <property type="nucleotide sequence ID" value="NZ_CP065738.1"/>
</dbReference>
<feature type="binding site" evidence="11">
    <location>
        <position position="109"/>
    </location>
    <ligand>
        <name>Zn(2+)</name>
        <dbReference type="ChEBI" id="CHEBI:29105"/>
    </ligand>
</feature>
<evidence type="ECO:0000256" key="2">
    <source>
        <dbReference type="ARBA" id="ARBA00007957"/>
    </source>
</evidence>
<dbReference type="GO" id="GO:1900376">
    <property type="term" value="P:regulation of secondary metabolite biosynthetic process"/>
    <property type="evidence" value="ECO:0007669"/>
    <property type="project" value="TreeGrafter"/>
</dbReference>
<keyword evidence="5 11" id="KW-0479">Metal-binding</keyword>
<keyword evidence="9" id="KW-0238">DNA-binding</keyword>
<dbReference type="InterPro" id="IPR043135">
    <property type="entry name" value="Fur_C"/>
</dbReference>
<dbReference type="Gene3D" id="3.30.1490.190">
    <property type="match status" value="1"/>
</dbReference>
<dbReference type="GeneID" id="61262069"/>
<dbReference type="EMBL" id="CP065738">
    <property type="protein sequence ID" value="QPT53952.1"/>
    <property type="molecule type" value="Genomic_DNA"/>
</dbReference>
<evidence type="ECO:0000256" key="5">
    <source>
        <dbReference type="ARBA" id="ARBA00022723"/>
    </source>
</evidence>
<evidence type="ECO:0000256" key="1">
    <source>
        <dbReference type="ARBA" id="ARBA00004496"/>
    </source>
</evidence>
<evidence type="ECO:0000256" key="10">
    <source>
        <dbReference type="ARBA" id="ARBA00023163"/>
    </source>
</evidence>
<dbReference type="GO" id="GO:0008270">
    <property type="term" value="F:zinc ion binding"/>
    <property type="evidence" value="ECO:0007669"/>
    <property type="project" value="TreeGrafter"/>
</dbReference>
<comment type="subcellular location">
    <subcellularLocation>
        <location evidence="1">Cytoplasm</location>
    </subcellularLocation>
</comment>